<protein>
    <submittedName>
        <fullName evidence="4">Response regulator</fullName>
    </submittedName>
</protein>
<dbReference type="PANTHER" id="PTHR44591:SF25">
    <property type="entry name" value="CHEMOTAXIS TWO-COMPONENT RESPONSE REGULATOR"/>
    <property type="match status" value="1"/>
</dbReference>
<feature type="modified residue" description="4-aspartylphosphate" evidence="2">
    <location>
        <position position="41"/>
    </location>
</feature>
<evidence type="ECO:0000259" key="3">
    <source>
        <dbReference type="PROSITE" id="PS50110"/>
    </source>
</evidence>
<reference evidence="4" key="2">
    <citation type="submission" date="2020-09" db="EMBL/GenBank/DDBJ databases">
        <authorList>
            <person name="Sun Q."/>
            <person name="Zhou Y."/>
        </authorList>
    </citation>
    <scope>NUCLEOTIDE SEQUENCE</scope>
    <source>
        <strain evidence="4">CGMCC 1.15330</strain>
    </source>
</reference>
<name>A0A916T304_9SPHN</name>
<proteinExistence type="predicted"/>
<dbReference type="Proteomes" id="UP000623067">
    <property type="component" value="Unassembled WGS sequence"/>
</dbReference>
<keyword evidence="1 2" id="KW-0597">Phosphoprotein</keyword>
<evidence type="ECO:0000313" key="4">
    <source>
        <dbReference type="EMBL" id="GGB28239.1"/>
    </source>
</evidence>
<keyword evidence="5" id="KW-1185">Reference proteome</keyword>
<dbReference type="Pfam" id="PF00072">
    <property type="entry name" value="Response_reg"/>
    <property type="match status" value="1"/>
</dbReference>
<dbReference type="PANTHER" id="PTHR44591">
    <property type="entry name" value="STRESS RESPONSE REGULATOR PROTEIN 1"/>
    <property type="match status" value="1"/>
</dbReference>
<gene>
    <name evidence="4" type="ORF">GCM10011380_17310</name>
</gene>
<dbReference type="InterPro" id="IPR050595">
    <property type="entry name" value="Bact_response_regulator"/>
</dbReference>
<organism evidence="4 5">
    <name type="scientific">Sphingomonas metalli</name>
    <dbReference type="NCBI Taxonomy" id="1779358"/>
    <lineage>
        <taxon>Bacteria</taxon>
        <taxon>Pseudomonadati</taxon>
        <taxon>Pseudomonadota</taxon>
        <taxon>Alphaproteobacteria</taxon>
        <taxon>Sphingomonadales</taxon>
        <taxon>Sphingomonadaceae</taxon>
        <taxon>Sphingomonas</taxon>
    </lineage>
</organism>
<dbReference type="SMART" id="SM00448">
    <property type="entry name" value="REC"/>
    <property type="match status" value="1"/>
</dbReference>
<dbReference type="Gene3D" id="3.40.50.2300">
    <property type="match status" value="1"/>
</dbReference>
<evidence type="ECO:0000313" key="5">
    <source>
        <dbReference type="Proteomes" id="UP000623067"/>
    </source>
</evidence>
<sequence length="109" mass="11481">MLMSVAIALKPTGLDVKEASSGEDALAKVQAGLKPRMILTDLNMGGMSGIDLVKAVRGLPGMGFTPIVLLTTESQEDMRQMAKSAGATGWLVKPFDADKLVALVRKLVP</sequence>
<evidence type="ECO:0000256" key="1">
    <source>
        <dbReference type="ARBA" id="ARBA00022553"/>
    </source>
</evidence>
<evidence type="ECO:0000256" key="2">
    <source>
        <dbReference type="PROSITE-ProRule" id="PRU00169"/>
    </source>
</evidence>
<reference evidence="4" key="1">
    <citation type="journal article" date="2014" name="Int. J. Syst. Evol. Microbiol.">
        <title>Complete genome sequence of Corynebacterium casei LMG S-19264T (=DSM 44701T), isolated from a smear-ripened cheese.</title>
        <authorList>
            <consortium name="US DOE Joint Genome Institute (JGI-PGF)"/>
            <person name="Walter F."/>
            <person name="Albersmeier A."/>
            <person name="Kalinowski J."/>
            <person name="Ruckert C."/>
        </authorList>
    </citation>
    <scope>NUCLEOTIDE SEQUENCE</scope>
    <source>
        <strain evidence="4">CGMCC 1.15330</strain>
    </source>
</reference>
<dbReference type="GO" id="GO:0000160">
    <property type="term" value="P:phosphorelay signal transduction system"/>
    <property type="evidence" value="ECO:0007669"/>
    <property type="project" value="InterPro"/>
</dbReference>
<dbReference type="InterPro" id="IPR011006">
    <property type="entry name" value="CheY-like_superfamily"/>
</dbReference>
<dbReference type="InterPro" id="IPR001789">
    <property type="entry name" value="Sig_transdc_resp-reg_receiver"/>
</dbReference>
<dbReference type="EMBL" id="BMIH01000002">
    <property type="protein sequence ID" value="GGB28239.1"/>
    <property type="molecule type" value="Genomic_DNA"/>
</dbReference>
<comment type="caution">
    <text evidence="4">The sequence shown here is derived from an EMBL/GenBank/DDBJ whole genome shotgun (WGS) entry which is preliminary data.</text>
</comment>
<feature type="domain" description="Response regulatory" evidence="3">
    <location>
        <begin position="1"/>
        <end position="108"/>
    </location>
</feature>
<accession>A0A916T304</accession>
<dbReference type="SUPFAM" id="SSF52172">
    <property type="entry name" value="CheY-like"/>
    <property type="match status" value="1"/>
</dbReference>
<dbReference type="AlphaFoldDB" id="A0A916T304"/>
<dbReference type="PROSITE" id="PS50110">
    <property type="entry name" value="RESPONSE_REGULATORY"/>
    <property type="match status" value="1"/>
</dbReference>